<feature type="compositionally biased region" description="Gly residues" evidence="2">
    <location>
        <begin position="1455"/>
        <end position="1464"/>
    </location>
</feature>
<feature type="compositionally biased region" description="Low complexity" evidence="2">
    <location>
        <begin position="860"/>
        <end position="873"/>
    </location>
</feature>
<feature type="domain" description="Glycosyltransferase family 28 N-terminal" evidence="3">
    <location>
        <begin position="192"/>
        <end position="249"/>
    </location>
</feature>
<feature type="domain" description="Erythromycin biosynthesis protein CIII-like C-terminal" evidence="4">
    <location>
        <begin position="528"/>
        <end position="625"/>
    </location>
</feature>
<feature type="compositionally biased region" description="Polar residues" evidence="2">
    <location>
        <begin position="1136"/>
        <end position="1150"/>
    </location>
</feature>
<evidence type="ECO:0000313" key="5">
    <source>
        <dbReference type="EMBL" id="KAF1988668.1"/>
    </source>
</evidence>
<dbReference type="SUPFAM" id="SSF53756">
    <property type="entry name" value="UDP-Glycosyltransferase/glycogen phosphorylase"/>
    <property type="match status" value="1"/>
</dbReference>
<evidence type="ECO:0000256" key="1">
    <source>
        <dbReference type="ARBA" id="ARBA00022679"/>
    </source>
</evidence>
<dbReference type="InterPro" id="IPR050426">
    <property type="entry name" value="Glycosyltransferase_28"/>
</dbReference>
<feature type="region of interest" description="Disordered" evidence="2">
    <location>
        <begin position="1"/>
        <end position="23"/>
    </location>
</feature>
<feature type="compositionally biased region" description="Basic and acidic residues" evidence="2">
    <location>
        <begin position="1294"/>
        <end position="1337"/>
    </location>
</feature>
<dbReference type="Pfam" id="PF06722">
    <property type="entry name" value="EryCIII-like_C"/>
    <property type="match status" value="1"/>
</dbReference>
<feature type="compositionally biased region" description="Polar residues" evidence="2">
    <location>
        <begin position="804"/>
        <end position="824"/>
    </location>
</feature>
<evidence type="ECO:0000313" key="6">
    <source>
        <dbReference type="Proteomes" id="UP000800041"/>
    </source>
</evidence>
<dbReference type="Proteomes" id="UP000800041">
    <property type="component" value="Unassembled WGS sequence"/>
</dbReference>
<name>A0A6G1H6S7_9PEZI</name>
<dbReference type="PANTHER" id="PTHR48050:SF13">
    <property type="entry name" value="STEROL 3-BETA-GLUCOSYLTRANSFERASE UGT80A2"/>
    <property type="match status" value="1"/>
</dbReference>
<feature type="region of interest" description="Disordered" evidence="2">
    <location>
        <begin position="1059"/>
        <end position="1199"/>
    </location>
</feature>
<evidence type="ECO:0000256" key="2">
    <source>
        <dbReference type="SAM" id="MobiDB-lite"/>
    </source>
</evidence>
<feature type="region of interest" description="Disordered" evidence="2">
    <location>
        <begin position="1264"/>
        <end position="1464"/>
    </location>
</feature>
<dbReference type="Pfam" id="PF03033">
    <property type="entry name" value="Glyco_transf_28"/>
    <property type="match status" value="1"/>
</dbReference>
<dbReference type="OrthoDB" id="5835829at2759"/>
<sequence length="1464" mass="158175">MSEKQAPAPPNADPQARAEAEADIAEVLVQTEAGLEGIAQAAAAAIEGNAGEAGRRQETQPGQSNEKAAHHHGEHAQRPHLADRHTPDSFYREHHVGHHHAEHLDVPPPAYNDTYGHINSESDGLGTRARIASDGRVDIRIHQKNKKLSNLLVPALRSQVAIAGNESPLPPPYIPPSLGGRPDQVPPPPLNVVIHVVGSRGDVQPFVALGQVLKERYGHRVRLATHPVFKSFVEENGLEFFSISGDPSELMAFMVKNPGLMPGFDTLRNGDVGKKRQNIADMVKGCWRSCYESGDGTGVEANDDRMGELGNQERENMINETFAAGRPFVADAIIANPPSFAHIHCAERLGIPLHMMFTMPWSPTQAFPHPLANITSSDADATMTNFMSYALVDMMTWQGLGDVINRFRVHSLGLEPLSLMWAPGMLARLRIPYTYCWSPALIPKPKDWGNHITISGFYFLNLASNYTPAPDLQAFLDAGPPPVYIGFGSIVLDDPDGMTKLIFDAVKRTGQRALVSKGWGGFGADQIGIPDGVFMLGNVPHDWLFKNVSCVVHHGGAGTTAAGIACGRPTVVVPFFGDQPFWGAMVARAGAGPPPVPHKQLTAEKLAESILEALKPASLERAAELSAKISHEKGGEEGAQYFHQMLDVDKMRCVLLPDRPAVWRVKRTQVRLSACAAFLLSDAKVLSFEDLKMYRPREYEVDEGPWDPITGGASALVGTMGSLMMGVADLPVETLKALKIHPKKKTSDTEGSESRPTTAHSRKESGTSNNLSRLTSRTSLGTTPSRTSLTTSDTVGDSHGVGSGSTSPLIGAETTSPTEYTPMSSPALHPEDTRTSRLDTHMSSMAQALRRSDGDHRPSSRGSCRSRSGSRSRATSHGPKPDIVDTAMGTGKGISKIVGAGLKSPLDFTMGLAKGFHNAPKLYGDDTVRQVDKVTDFKSGVRTAAKQFGLGFYDGITGLVTQPISGARKEGAVGLMKGFGKGIAGVALKPGAAIYGIPGYAMQGFYKEIQKHFGSSVENYIIASRTAQGFEEMQTLTEDEKSETVALWVALRHDIKKKRNPGEESLESVQKIMKEKRQKRKDTLDKYKSRINGMRSKSGIEAGSEGDRLTSDRKSSYASSSRTATNDLPGLHLTRPSHTMSGRTNSQQSGIPLIMTPSGQTERDAVPGYYDDSGAVEDRGPIQLKSYSDAGGSETDPDDLEEAIKLSIQETSTGNSKEDMAIANAIRASLSELGLQEKHVLHHAGHEDEEDALQKAMLASVADAGAEADDNKDLELALQKSMTEQKAGPEDEDHVYKKALEESEKADKEDQEKRNREDEIVMEFIKKQSLAEEEMRRQRLQGRPQSQTRGMEVGESSGSGSAAAATSSSLAPEQTSNTDKGKRRSFDVAPDPPASVPEEYYAHGALTGENKPHGSLPPRMTDDGDAPPSYQDAEGERFEDVMERHTQAGAEDGMRGAGSGEARK</sequence>
<keyword evidence="1 5" id="KW-0808">Transferase</keyword>
<proteinExistence type="predicted"/>
<dbReference type="PANTHER" id="PTHR48050">
    <property type="entry name" value="STEROL 3-BETA-GLUCOSYLTRANSFERASE"/>
    <property type="match status" value="1"/>
</dbReference>
<feature type="compositionally biased region" description="Basic and acidic residues" evidence="2">
    <location>
        <begin position="74"/>
        <end position="94"/>
    </location>
</feature>
<dbReference type="FunFam" id="3.40.50.2000:FF:000100">
    <property type="entry name" value="Glycosyltransferase family 1 protein"/>
    <property type="match status" value="1"/>
</dbReference>
<dbReference type="CDD" id="cd03784">
    <property type="entry name" value="GT1_Gtf-like"/>
    <property type="match status" value="1"/>
</dbReference>
<dbReference type="FunFam" id="3.40.50.2000:FF:000009">
    <property type="entry name" value="Sterol 3-beta-glucosyltransferase UGT80A2"/>
    <property type="match status" value="1"/>
</dbReference>
<dbReference type="InterPro" id="IPR002213">
    <property type="entry name" value="UDP_glucos_trans"/>
</dbReference>
<feature type="compositionally biased region" description="Low complexity" evidence="2">
    <location>
        <begin position="1356"/>
        <end position="1371"/>
    </location>
</feature>
<dbReference type="GO" id="GO:0016906">
    <property type="term" value="F:sterol 3-beta-glucosyltransferase activity"/>
    <property type="evidence" value="ECO:0007669"/>
    <property type="project" value="UniProtKB-ARBA"/>
</dbReference>
<dbReference type="EMBL" id="ML977148">
    <property type="protein sequence ID" value="KAF1988668.1"/>
    <property type="molecule type" value="Genomic_DNA"/>
</dbReference>
<feature type="region of interest" description="Disordered" evidence="2">
    <location>
        <begin position="846"/>
        <end position="888"/>
    </location>
</feature>
<accession>A0A6G1H6S7</accession>
<dbReference type="Gene3D" id="3.40.50.2000">
    <property type="entry name" value="Glycogen Phosphorylase B"/>
    <property type="match status" value="2"/>
</dbReference>
<feature type="compositionally biased region" description="Basic and acidic residues" evidence="2">
    <location>
        <begin position="1105"/>
        <end position="1115"/>
    </location>
</feature>
<feature type="compositionally biased region" description="Basic and acidic residues" evidence="2">
    <location>
        <begin position="1434"/>
        <end position="1446"/>
    </location>
</feature>
<gene>
    <name evidence="5" type="ORF">K402DRAFT_391895</name>
</gene>
<keyword evidence="6" id="KW-1185">Reference proteome</keyword>
<dbReference type="InterPro" id="IPR004276">
    <property type="entry name" value="GlycoTrans_28_N"/>
</dbReference>
<dbReference type="SMART" id="SM00726">
    <property type="entry name" value="UIM"/>
    <property type="match status" value="5"/>
</dbReference>
<reference evidence="5" key="1">
    <citation type="journal article" date="2020" name="Stud. Mycol.">
        <title>101 Dothideomycetes genomes: a test case for predicting lifestyles and emergence of pathogens.</title>
        <authorList>
            <person name="Haridas S."/>
            <person name="Albert R."/>
            <person name="Binder M."/>
            <person name="Bloem J."/>
            <person name="Labutti K."/>
            <person name="Salamov A."/>
            <person name="Andreopoulos B."/>
            <person name="Baker S."/>
            <person name="Barry K."/>
            <person name="Bills G."/>
            <person name="Bluhm B."/>
            <person name="Cannon C."/>
            <person name="Castanera R."/>
            <person name="Culley D."/>
            <person name="Daum C."/>
            <person name="Ezra D."/>
            <person name="Gonzalez J."/>
            <person name="Henrissat B."/>
            <person name="Kuo A."/>
            <person name="Liang C."/>
            <person name="Lipzen A."/>
            <person name="Lutzoni F."/>
            <person name="Magnuson J."/>
            <person name="Mondo S."/>
            <person name="Nolan M."/>
            <person name="Ohm R."/>
            <person name="Pangilinan J."/>
            <person name="Park H.-J."/>
            <person name="Ramirez L."/>
            <person name="Alfaro M."/>
            <person name="Sun H."/>
            <person name="Tritt A."/>
            <person name="Yoshinaga Y."/>
            <person name="Zwiers L.-H."/>
            <person name="Turgeon B."/>
            <person name="Goodwin S."/>
            <person name="Spatafora J."/>
            <person name="Crous P."/>
            <person name="Grigoriev I."/>
        </authorList>
    </citation>
    <scope>NUCLEOTIDE SEQUENCE</scope>
    <source>
        <strain evidence="5">CBS 113979</strain>
    </source>
</reference>
<feature type="region of interest" description="Disordered" evidence="2">
    <location>
        <begin position="741"/>
        <end position="834"/>
    </location>
</feature>
<feature type="compositionally biased region" description="Low complexity" evidence="2">
    <location>
        <begin position="767"/>
        <end position="794"/>
    </location>
</feature>
<dbReference type="GO" id="GO:0005975">
    <property type="term" value="P:carbohydrate metabolic process"/>
    <property type="evidence" value="ECO:0007669"/>
    <property type="project" value="InterPro"/>
</dbReference>
<evidence type="ECO:0000259" key="4">
    <source>
        <dbReference type="Pfam" id="PF06722"/>
    </source>
</evidence>
<evidence type="ECO:0000259" key="3">
    <source>
        <dbReference type="Pfam" id="PF03033"/>
    </source>
</evidence>
<feature type="region of interest" description="Disordered" evidence="2">
    <location>
        <begin position="49"/>
        <end position="124"/>
    </location>
</feature>
<protein>
    <submittedName>
        <fullName evidence="5">Glycosyltransferase family 1 protein</fullName>
    </submittedName>
</protein>
<dbReference type="InterPro" id="IPR010610">
    <property type="entry name" value="EryCIII-like_C"/>
</dbReference>
<organism evidence="5 6">
    <name type="scientific">Aulographum hederae CBS 113979</name>
    <dbReference type="NCBI Taxonomy" id="1176131"/>
    <lineage>
        <taxon>Eukaryota</taxon>
        <taxon>Fungi</taxon>
        <taxon>Dikarya</taxon>
        <taxon>Ascomycota</taxon>
        <taxon>Pezizomycotina</taxon>
        <taxon>Dothideomycetes</taxon>
        <taxon>Pleosporomycetidae</taxon>
        <taxon>Aulographales</taxon>
        <taxon>Aulographaceae</taxon>
    </lineage>
</organism>
<dbReference type="InterPro" id="IPR003903">
    <property type="entry name" value="UIM_dom"/>
</dbReference>
<feature type="compositionally biased region" description="Low complexity" evidence="2">
    <location>
        <begin position="1116"/>
        <end position="1125"/>
    </location>
</feature>